<name>A0A8K0NXN0_LADFU</name>
<feature type="region of interest" description="Disordered" evidence="9">
    <location>
        <begin position="512"/>
        <end position="589"/>
    </location>
</feature>
<dbReference type="InterPro" id="IPR001766">
    <property type="entry name" value="Fork_head_dom"/>
</dbReference>
<feature type="domain" description="Fork-head" evidence="10">
    <location>
        <begin position="135"/>
        <end position="212"/>
    </location>
</feature>
<dbReference type="EMBL" id="KZ308166">
    <property type="protein sequence ID" value="KAG8223564.1"/>
    <property type="molecule type" value="Genomic_DNA"/>
</dbReference>
<evidence type="ECO:0000256" key="8">
    <source>
        <dbReference type="PROSITE-ProRule" id="PRU00089"/>
    </source>
</evidence>
<dbReference type="GO" id="GO:0003700">
    <property type="term" value="F:DNA-binding transcription factor activity"/>
    <property type="evidence" value="ECO:0007669"/>
    <property type="project" value="InterPro"/>
</dbReference>
<reference evidence="11" key="2">
    <citation type="submission" date="2017-10" db="EMBL/GenBank/DDBJ databases">
        <title>Ladona fulva Genome sequencing and assembly.</title>
        <authorList>
            <person name="Murali S."/>
            <person name="Richards S."/>
            <person name="Bandaranaike D."/>
            <person name="Bellair M."/>
            <person name="Blankenburg K."/>
            <person name="Chao H."/>
            <person name="Dinh H."/>
            <person name="Doddapaneni H."/>
            <person name="Dugan-Rocha S."/>
            <person name="Elkadiri S."/>
            <person name="Gnanaolivu R."/>
            <person name="Hernandez B."/>
            <person name="Skinner E."/>
            <person name="Javaid M."/>
            <person name="Lee S."/>
            <person name="Li M."/>
            <person name="Ming W."/>
            <person name="Munidasa M."/>
            <person name="Muniz J."/>
            <person name="Nguyen L."/>
            <person name="Hughes D."/>
            <person name="Osuji N."/>
            <person name="Pu L.-L."/>
            <person name="Puazo M."/>
            <person name="Qu C."/>
            <person name="Quiroz J."/>
            <person name="Raj R."/>
            <person name="Weissenberger G."/>
            <person name="Xin Y."/>
            <person name="Zou X."/>
            <person name="Han Y."/>
            <person name="Worley K."/>
            <person name="Muzny D."/>
            <person name="Gibbs R."/>
        </authorList>
    </citation>
    <scope>NUCLEOTIDE SEQUENCE</scope>
    <source>
        <strain evidence="11">Sampled in the wild</strain>
    </source>
</reference>
<dbReference type="SUPFAM" id="SSF46785">
    <property type="entry name" value="Winged helix' DNA-binding domain"/>
    <property type="match status" value="1"/>
</dbReference>
<keyword evidence="3 8" id="KW-0238">DNA-binding</keyword>
<keyword evidence="12" id="KW-1185">Reference proteome</keyword>
<feature type="region of interest" description="Disordered" evidence="9">
    <location>
        <begin position="1"/>
        <end position="77"/>
    </location>
</feature>
<dbReference type="PROSITE" id="PS00657">
    <property type="entry name" value="FORK_HEAD_1"/>
    <property type="match status" value="1"/>
</dbReference>
<keyword evidence="2" id="KW-0805">Transcription regulation</keyword>
<evidence type="ECO:0000256" key="3">
    <source>
        <dbReference type="ARBA" id="ARBA00023125"/>
    </source>
</evidence>
<dbReference type="PANTHER" id="PTHR13962:SF22">
    <property type="entry name" value="FORKHEAD BOX PROTEIN N3-LIKE PROTEIN"/>
    <property type="match status" value="1"/>
</dbReference>
<dbReference type="InterPro" id="IPR047404">
    <property type="entry name" value="FH_FOXN3"/>
</dbReference>
<feature type="compositionally biased region" description="Acidic residues" evidence="9">
    <location>
        <begin position="30"/>
        <end position="42"/>
    </location>
</feature>
<dbReference type="InterPro" id="IPR036390">
    <property type="entry name" value="WH_DNA-bd_sf"/>
</dbReference>
<dbReference type="PANTHER" id="PTHR13962">
    <property type="entry name" value="FORKHEAD BOX PROTEIN N3-LIKE PROTEIN-RELATED"/>
    <property type="match status" value="1"/>
</dbReference>
<dbReference type="OrthoDB" id="5954824at2759"/>
<feature type="compositionally biased region" description="Polar residues" evidence="9">
    <location>
        <begin position="108"/>
        <end position="120"/>
    </location>
</feature>
<evidence type="ECO:0000256" key="9">
    <source>
        <dbReference type="SAM" id="MobiDB-lite"/>
    </source>
</evidence>
<protein>
    <recommendedName>
        <fullName evidence="7">Forkhead box protein N3</fullName>
    </recommendedName>
</protein>
<comment type="caution">
    <text evidence="11">The sequence shown here is derived from an EMBL/GenBank/DDBJ whole genome shotgun (WGS) entry which is preliminary data.</text>
</comment>
<evidence type="ECO:0000256" key="6">
    <source>
        <dbReference type="ARBA" id="ARBA00034657"/>
    </source>
</evidence>
<dbReference type="InterPro" id="IPR018122">
    <property type="entry name" value="TF_fork_head_CS_1"/>
</dbReference>
<feature type="region of interest" description="Disordered" evidence="9">
    <location>
        <begin position="368"/>
        <end position="421"/>
    </location>
</feature>
<sequence length="589" mass="64326">MTWLQDRNLLKGMNLRSGDSLSPEGNMDYGNDEDNSVDEDDNLQPIGGTLSPTSDYADSTSSGGGRGQSPVPPAAAGAGINRRRQQVILSHSIGGTPSLPIMTRLKLQQPSNQSQPTQVVGSHRPYDPQVHVHSKPPFSFSCLIFMAIEDSPKKALPVKEIYAWILDHFPYFKDAPTGWKNSVRHNLSLNKCFKKVEKAPNLGKGSLWMVDEIFRPNLLQALRKAPFQPHTQFERVSVITSRPQYSPSPPNEDYIVLSGAKSNHNVPNPELFPFLSRKLAAASGDPARNSIDASNRRRQRSIKEISSKRNLSNESIEDVDAAAAMLALKHGPHILFAPKDDWHGDGVSGGSKPIPGARAVLPVITSSPSEDHTYSAGQQIGSPMLSTPNSTNSGAIRDRLPIPSSSPDEAFSEGSLCSESDDSAIMQSSRCVSLKQEEECDLEEQRKIAEGADALLNLAGICTKERDGLCNQPILGTDRNIGMGVKAKKRMRASSPSDQLLRVKVRVEEKEEVSAVDRGNMFPKSPTQSGSESRFLRGKKSLSRSFGGSKVKSNHSSQTKAVSLNGNSKDKKKQGLARRMEDKIYKAKR</sequence>
<feature type="compositionally biased region" description="Polar residues" evidence="9">
    <location>
        <begin position="554"/>
        <end position="567"/>
    </location>
</feature>
<dbReference type="InterPro" id="IPR030456">
    <property type="entry name" value="TF_fork_head_CS_2"/>
</dbReference>
<dbReference type="PROSITE" id="PS00658">
    <property type="entry name" value="FORK_HEAD_2"/>
    <property type="match status" value="1"/>
</dbReference>
<evidence type="ECO:0000256" key="2">
    <source>
        <dbReference type="ARBA" id="ARBA00023015"/>
    </source>
</evidence>
<dbReference type="InterPro" id="IPR047119">
    <property type="entry name" value="FOXN2/3-like"/>
</dbReference>
<organism evidence="11 12">
    <name type="scientific">Ladona fulva</name>
    <name type="common">Scarce chaser dragonfly</name>
    <name type="synonym">Libellula fulva</name>
    <dbReference type="NCBI Taxonomy" id="123851"/>
    <lineage>
        <taxon>Eukaryota</taxon>
        <taxon>Metazoa</taxon>
        <taxon>Ecdysozoa</taxon>
        <taxon>Arthropoda</taxon>
        <taxon>Hexapoda</taxon>
        <taxon>Insecta</taxon>
        <taxon>Pterygota</taxon>
        <taxon>Palaeoptera</taxon>
        <taxon>Odonata</taxon>
        <taxon>Epiprocta</taxon>
        <taxon>Anisoptera</taxon>
        <taxon>Libelluloidea</taxon>
        <taxon>Libellulidae</taxon>
        <taxon>Ladona</taxon>
    </lineage>
</organism>
<keyword evidence="4" id="KW-0804">Transcription</keyword>
<evidence type="ECO:0000256" key="1">
    <source>
        <dbReference type="ARBA" id="ARBA00004123"/>
    </source>
</evidence>
<dbReference type="Pfam" id="PF00250">
    <property type="entry name" value="Forkhead"/>
    <property type="match status" value="1"/>
</dbReference>
<dbReference type="AlphaFoldDB" id="A0A8K0NXN0"/>
<dbReference type="SMART" id="SM00339">
    <property type="entry name" value="FH"/>
    <property type="match status" value="1"/>
</dbReference>
<feature type="DNA-binding region" description="Fork-head" evidence="8">
    <location>
        <begin position="135"/>
        <end position="212"/>
    </location>
</feature>
<dbReference type="PROSITE" id="PS50039">
    <property type="entry name" value="FORK_HEAD_3"/>
    <property type="match status" value="1"/>
</dbReference>
<dbReference type="GO" id="GO:0005634">
    <property type="term" value="C:nucleus"/>
    <property type="evidence" value="ECO:0007669"/>
    <property type="project" value="UniProtKB-SubCell"/>
</dbReference>
<dbReference type="GO" id="GO:0000987">
    <property type="term" value="F:cis-regulatory region sequence-specific DNA binding"/>
    <property type="evidence" value="ECO:0007669"/>
    <property type="project" value="TreeGrafter"/>
</dbReference>
<dbReference type="PRINTS" id="PR00053">
    <property type="entry name" value="FORKHEAD"/>
</dbReference>
<evidence type="ECO:0000256" key="5">
    <source>
        <dbReference type="ARBA" id="ARBA00023242"/>
    </source>
</evidence>
<dbReference type="CDD" id="cd20059">
    <property type="entry name" value="FH_FOXN3"/>
    <property type="match status" value="1"/>
</dbReference>
<feature type="region of interest" description="Disordered" evidence="9">
    <location>
        <begin position="108"/>
        <end position="128"/>
    </location>
</feature>
<feature type="compositionally biased region" description="Polar residues" evidence="9">
    <location>
        <begin position="375"/>
        <end position="394"/>
    </location>
</feature>
<accession>A0A8K0NXN0</accession>
<dbReference type="Proteomes" id="UP000792457">
    <property type="component" value="Unassembled WGS sequence"/>
</dbReference>
<evidence type="ECO:0000313" key="11">
    <source>
        <dbReference type="EMBL" id="KAG8223564.1"/>
    </source>
</evidence>
<feature type="compositionally biased region" description="Polar residues" evidence="9">
    <location>
        <begin position="50"/>
        <end position="61"/>
    </location>
</feature>
<feature type="compositionally biased region" description="Basic and acidic residues" evidence="9">
    <location>
        <begin position="578"/>
        <end position="589"/>
    </location>
</feature>
<evidence type="ECO:0000313" key="12">
    <source>
        <dbReference type="Proteomes" id="UP000792457"/>
    </source>
</evidence>
<dbReference type="Gene3D" id="1.10.10.10">
    <property type="entry name" value="Winged helix-like DNA-binding domain superfamily/Winged helix DNA-binding domain"/>
    <property type="match status" value="1"/>
</dbReference>
<keyword evidence="5 8" id="KW-0539">Nucleus</keyword>
<gene>
    <name evidence="11" type="ORF">J437_LFUL003028</name>
</gene>
<evidence type="ECO:0000259" key="10">
    <source>
        <dbReference type="PROSITE" id="PS50039"/>
    </source>
</evidence>
<comment type="subcellular location">
    <subcellularLocation>
        <location evidence="1 8">Nucleus</location>
    </subcellularLocation>
</comment>
<evidence type="ECO:0000256" key="4">
    <source>
        <dbReference type="ARBA" id="ARBA00023163"/>
    </source>
</evidence>
<proteinExistence type="predicted"/>
<dbReference type="InterPro" id="IPR036388">
    <property type="entry name" value="WH-like_DNA-bd_sf"/>
</dbReference>
<comment type="function">
    <text evidence="6">Acts as a transcriptional repressor. May be involved in DNA damage-inducible cell cycle arrests (checkpoints).</text>
</comment>
<evidence type="ECO:0000256" key="7">
    <source>
        <dbReference type="ARBA" id="ARBA00034870"/>
    </source>
</evidence>
<reference evidence="11" key="1">
    <citation type="submission" date="2013-04" db="EMBL/GenBank/DDBJ databases">
        <authorList>
            <person name="Qu J."/>
            <person name="Murali S.C."/>
            <person name="Bandaranaike D."/>
            <person name="Bellair M."/>
            <person name="Blankenburg K."/>
            <person name="Chao H."/>
            <person name="Dinh H."/>
            <person name="Doddapaneni H."/>
            <person name="Downs B."/>
            <person name="Dugan-Rocha S."/>
            <person name="Elkadiri S."/>
            <person name="Gnanaolivu R.D."/>
            <person name="Hernandez B."/>
            <person name="Javaid M."/>
            <person name="Jayaseelan J.C."/>
            <person name="Lee S."/>
            <person name="Li M."/>
            <person name="Ming W."/>
            <person name="Munidasa M."/>
            <person name="Muniz J."/>
            <person name="Nguyen L."/>
            <person name="Ongeri F."/>
            <person name="Osuji N."/>
            <person name="Pu L.-L."/>
            <person name="Puazo M."/>
            <person name="Qu C."/>
            <person name="Quiroz J."/>
            <person name="Raj R."/>
            <person name="Weissenberger G."/>
            <person name="Xin Y."/>
            <person name="Zou X."/>
            <person name="Han Y."/>
            <person name="Richards S."/>
            <person name="Worley K."/>
            <person name="Muzny D."/>
            <person name="Gibbs R."/>
        </authorList>
    </citation>
    <scope>NUCLEOTIDE SEQUENCE</scope>
    <source>
        <strain evidence="11">Sampled in the wild</strain>
    </source>
</reference>